<evidence type="ECO:0000256" key="8">
    <source>
        <dbReference type="ARBA" id="ARBA00022917"/>
    </source>
</evidence>
<keyword evidence="15" id="KW-1185">Reference proteome</keyword>
<dbReference type="InterPro" id="IPR015803">
    <property type="entry name" value="Cys-tRNA-ligase"/>
</dbReference>
<gene>
    <name evidence="14" type="ORF">FCC1311_039562</name>
</gene>
<keyword evidence="6" id="KW-0862">Zinc</keyword>
<keyword evidence="8" id="KW-0648">Protein biosynthesis</keyword>
<dbReference type="InParanoid" id="A0A2R5GGF4"/>
<dbReference type="Gene3D" id="3.40.50.620">
    <property type="entry name" value="HUPs"/>
    <property type="match status" value="1"/>
</dbReference>
<evidence type="ECO:0000256" key="10">
    <source>
        <dbReference type="ARBA" id="ARBA00031499"/>
    </source>
</evidence>
<proteinExistence type="inferred from homology"/>
<dbReference type="HAMAP" id="MF_00041">
    <property type="entry name" value="Cys_tRNA_synth"/>
    <property type="match status" value="1"/>
</dbReference>
<keyword evidence="9" id="KW-0030">Aminoacyl-tRNA synthetase</keyword>
<evidence type="ECO:0000256" key="12">
    <source>
        <dbReference type="SAM" id="MobiDB-lite"/>
    </source>
</evidence>
<keyword evidence="11" id="KW-0175">Coiled coil</keyword>
<dbReference type="PRINTS" id="PR00983">
    <property type="entry name" value="TRNASYNTHCYS"/>
</dbReference>
<evidence type="ECO:0000256" key="3">
    <source>
        <dbReference type="ARBA" id="ARBA00022598"/>
    </source>
</evidence>
<feature type="coiled-coil region" evidence="11">
    <location>
        <begin position="144"/>
        <end position="197"/>
    </location>
</feature>
<dbReference type="OrthoDB" id="438179at2759"/>
<dbReference type="InterPro" id="IPR024909">
    <property type="entry name" value="Cys-tRNA/MSH_ligase"/>
</dbReference>
<dbReference type="AlphaFoldDB" id="A0A2R5GGF4"/>
<dbReference type="Proteomes" id="UP000241890">
    <property type="component" value="Unassembled WGS sequence"/>
</dbReference>
<dbReference type="EMBL" id="BEYU01000035">
    <property type="protein sequence ID" value="GBG27733.1"/>
    <property type="molecule type" value="Genomic_DNA"/>
</dbReference>
<dbReference type="GO" id="GO:0005524">
    <property type="term" value="F:ATP binding"/>
    <property type="evidence" value="ECO:0007669"/>
    <property type="project" value="UniProtKB-KW"/>
</dbReference>
<keyword evidence="7" id="KW-0067">ATP-binding</keyword>
<dbReference type="InterPro" id="IPR009080">
    <property type="entry name" value="tRNAsynth_Ia_anticodon-bd"/>
</dbReference>
<dbReference type="GO" id="GO:0005737">
    <property type="term" value="C:cytoplasm"/>
    <property type="evidence" value="ECO:0007669"/>
    <property type="project" value="TreeGrafter"/>
</dbReference>
<keyword evidence="3 14" id="KW-0436">Ligase</keyword>
<feature type="region of interest" description="Disordered" evidence="12">
    <location>
        <begin position="1"/>
        <end position="26"/>
    </location>
</feature>
<dbReference type="PANTHER" id="PTHR10890">
    <property type="entry name" value="CYSTEINYL-TRNA SYNTHETASE"/>
    <property type="match status" value="1"/>
</dbReference>
<accession>A0A2R5GGF4</accession>
<evidence type="ECO:0000256" key="4">
    <source>
        <dbReference type="ARBA" id="ARBA00022723"/>
    </source>
</evidence>
<dbReference type="InterPro" id="IPR032678">
    <property type="entry name" value="tRNA-synt_1_cat_dom"/>
</dbReference>
<feature type="domain" description="tRNA synthetases class I catalytic" evidence="13">
    <location>
        <begin position="55"/>
        <end position="479"/>
    </location>
</feature>
<dbReference type="SUPFAM" id="SSF52374">
    <property type="entry name" value="Nucleotidylyl transferase"/>
    <property type="match status" value="1"/>
</dbReference>
<dbReference type="CDD" id="cd00672">
    <property type="entry name" value="CysRS_core"/>
    <property type="match status" value="1"/>
</dbReference>
<dbReference type="GO" id="GO:0046872">
    <property type="term" value="F:metal ion binding"/>
    <property type="evidence" value="ECO:0007669"/>
    <property type="project" value="UniProtKB-KW"/>
</dbReference>
<protein>
    <recommendedName>
        <fullName evidence="2">cysteine--tRNA ligase</fullName>
        <ecNumber evidence="2">6.1.1.16</ecNumber>
    </recommendedName>
    <alternativeName>
        <fullName evidence="10">Cysteinyl-tRNA synthetase</fullName>
    </alternativeName>
</protein>
<feature type="coiled-coil region" evidence="11">
    <location>
        <begin position="684"/>
        <end position="711"/>
    </location>
</feature>
<evidence type="ECO:0000256" key="6">
    <source>
        <dbReference type="ARBA" id="ARBA00022833"/>
    </source>
</evidence>
<dbReference type="Pfam" id="PF01406">
    <property type="entry name" value="tRNA-synt_1e"/>
    <property type="match status" value="1"/>
</dbReference>
<dbReference type="SUPFAM" id="SSF47323">
    <property type="entry name" value="Anticodon-binding domain of a subclass of class I aminoacyl-tRNA synthetases"/>
    <property type="match status" value="1"/>
</dbReference>
<comment type="cofactor">
    <cofactor evidence="1">
        <name>Zn(2+)</name>
        <dbReference type="ChEBI" id="CHEBI:29105"/>
    </cofactor>
</comment>
<evidence type="ECO:0000256" key="2">
    <source>
        <dbReference type="ARBA" id="ARBA00012832"/>
    </source>
</evidence>
<keyword evidence="4" id="KW-0479">Metal-binding</keyword>
<evidence type="ECO:0000313" key="15">
    <source>
        <dbReference type="Proteomes" id="UP000241890"/>
    </source>
</evidence>
<evidence type="ECO:0000256" key="7">
    <source>
        <dbReference type="ARBA" id="ARBA00022840"/>
    </source>
</evidence>
<dbReference type="NCBIfam" id="TIGR00435">
    <property type="entry name" value="cysS"/>
    <property type="match status" value="1"/>
</dbReference>
<evidence type="ECO:0000256" key="1">
    <source>
        <dbReference type="ARBA" id="ARBA00001947"/>
    </source>
</evidence>
<dbReference type="EC" id="6.1.1.16" evidence="2"/>
<comment type="caution">
    <text evidence="14">The sequence shown here is derived from an EMBL/GenBank/DDBJ whole genome shotgun (WGS) entry which is preliminary data.</text>
</comment>
<keyword evidence="5" id="KW-0547">Nucleotide-binding</keyword>
<dbReference type="Gene3D" id="1.20.120.1910">
    <property type="entry name" value="Cysteine-tRNA ligase, C-terminal anti-codon recognition domain"/>
    <property type="match status" value="1"/>
</dbReference>
<dbReference type="GO" id="GO:0004817">
    <property type="term" value="F:cysteine-tRNA ligase activity"/>
    <property type="evidence" value="ECO:0007669"/>
    <property type="project" value="UniProtKB-EC"/>
</dbReference>
<evidence type="ECO:0000256" key="11">
    <source>
        <dbReference type="SAM" id="Coils"/>
    </source>
</evidence>
<evidence type="ECO:0000259" key="13">
    <source>
        <dbReference type="Pfam" id="PF01406"/>
    </source>
</evidence>
<dbReference type="PANTHER" id="PTHR10890:SF3">
    <property type="entry name" value="CYSTEINE--TRNA LIGASE, CYTOPLASMIC"/>
    <property type="match status" value="1"/>
</dbReference>
<reference evidence="14 15" key="1">
    <citation type="submission" date="2017-12" db="EMBL/GenBank/DDBJ databases">
        <title>Sequencing, de novo assembly and annotation of complete genome of a new Thraustochytrid species, strain FCC1311.</title>
        <authorList>
            <person name="Sedici K."/>
            <person name="Godart F."/>
            <person name="Aiese Cigliano R."/>
            <person name="Sanseverino W."/>
            <person name="Barakat M."/>
            <person name="Ortet P."/>
            <person name="Marechal E."/>
            <person name="Cagnac O."/>
            <person name="Amato A."/>
        </authorList>
    </citation>
    <scope>NUCLEOTIDE SEQUENCE [LARGE SCALE GENOMIC DNA]</scope>
</reference>
<evidence type="ECO:0000256" key="9">
    <source>
        <dbReference type="ARBA" id="ARBA00023146"/>
    </source>
</evidence>
<sequence>MSTSGRGEFGEAFATDSGTGTQRHPWMAPLPVEGDPLAEGKLLVNNSLTGRKDVFVPLKGRTVKWYTCGPTVYDSAHVGHARSYLSFDILRRIMTDYFGYNVLYQVNITDIDDKIILRARQNKLVDDLKADKSVDFGALSALADEAAQASKEDLFAKREKLEQEVAEFESAGKKRDLEEAKEQLNMHLQKIEGFDKELAAIEAAKASETKDREALVEAARGVLSKKLDKEKGASITDHDIFNAHARRYEREFMEDMAALGIREPDVLTRVTEYIPQIIDFIKRIVDKGIGYEAEGSVYLSLDEFRKEHNYRKLVPAKEDTSDAQLEESEGALGDANAQAKRNRNDFALWKASKPGEPAWDSPWGQGRPGWHIECSVIASDILGEHLDFHAGGEDLKFPHHDNELAQSEACFGCQQWCSYFLHAGHLNIKGLKMSKSLKNFITIREALATHTARQLRILFLLQPWDSPMAYSDQKMDDAVKKERAFRSFFLEVENLTRGKNYLDEEVGWRMGATDHALADAFLATQETVHRSLLDNFNTVEAMRAMIDLVSECNKYLKLADLQPAVLLLGRIAVYVTQILKVFGVIQGNDGFGFSGAAATDAGAAEGASSSQQSGEKFAEVLVSFRETVRNAALSAENKSDPALRAILQACDQIRDETLVDMGLRLEDRPEGTKWNLEDPESLRREVDQKRAKEAQERVDKAKGKVDTKEKELTKWTTALTPAEELLRTSEYTAWDDQGVPTQAAGAEGPIPDSQRKKLKKLMDKQRKLNADLAKKSNGDPDAYLAAIRADLEKLQADLAKLEAAN</sequence>
<name>A0A2R5GGF4_9STRA</name>
<evidence type="ECO:0000313" key="14">
    <source>
        <dbReference type="EMBL" id="GBG27733.1"/>
    </source>
</evidence>
<dbReference type="FunCoup" id="A0A2R5GGF4">
    <property type="interactions" value="445"/>
</dbReference>
<organism evidence="14 15">
    <name type="scientific">Hondaea fermentalgiana</name>
    <dbReference type="NCBI Taxonomy" id="2315210"/>
    <lineage>
        <taxon>Eukaryota</taxon>
        <taxon>Sar</taxon>
        <taxon>Stramenopiles</taxon>
        <taxon>Bigyra</taxon>
        <taxon>Labyrinthulomycetes</taxon>
        <taxon>Thraustochytrida</taxon>
        <taxon>Thraustochytriidae</taxon>
        <taxon>Hondaea</taxon>
    </lineage>
</organism>
<dbReference type="GO" id="GO:0006423">
    <property type="term" value="P:cysteinyl-tRNA aminoacylation"/>
    <property type="evidence" value="ECO:0007669"/>
    <property type="project" value="InterPro"/>
</dbReference>
<dbReference type="InterPro" id="IPR014729">
    <property type="entry name" value="Rossmann-like_a/b/a_fold"/>
</dbReference>
<evidence type="ECO:0000256" key="5">
    <source>
        <dbReference type="ARBA" id="ARBA00022741"/>
    </source>
</evidence>
<feature type="region of interest" description="Disordered" evidence="12">
    <location>
        <begin position="739"/>
        <end position="761"/>
    </location>
</feature>